<dbReference type="SUPFAM" id="SSF48498">
    <property type="entry name" value="Tetracyclin repressor-like, C-terminal domain"/>
    <property type="match status" value="1"/>
</dbReference>
<feature type="DNA-binding region" description="H-T-H motif" evidence="4">
    <location>
        <begin position="46"/>
        <end position="65"/>
    </location>
</feature>
<dbReference type="InterPro" id="IPR001647">
    <property type="entry name" value="HTH_TetR"/>
</dbReference>
<sequence>MCSAGAGAAVPSSRAPGRPRSERASQAILRAAVDLLLEGVPVEALSTEAVVARAGVGKATLYRRWPNKEAVLRDVLESLTEAPVRPPGADLREDLVVLVHELCRWLVESRSGRLLPRLLGTPELYARYVHLVIEPRVSAIRDVLCAGVRTGALAPHSQTEMLLTMLTGPVLSRVVLCSAVPGSPDDLRDGRFAARLVDHVLAGHVIARNQLS</sequence>
<evidence type="ECO:0000256" key="1">
    <source>
        <dbReference type="ARBA" id="ARBA00023015"/>
    </source>
</evidence>
<keyword evidence="1" id="KW-0805">Transcription regulation</keyword>
<protein>
    <submittedName>
        <fullName evidence="7">TetR family transcriptional regulator</fullName>
    </submittedName>
</protein>
<evidence type="ECO:0000256" key="3">
    <source>
        <dbReference type="ARBA" id="ARBA00023163"/>
    </source>
</evidence>
<dbReference type="InterPro" id="IPR036271">
    <property type="entry name" value="Tet_transcr_reg_TetR-rel_C_sf"/>
</dbReference>
<evidence type="ECO:0000313" key="8">
    <source>
        <dbReference type="Proteomes" id="UP000192591"/>
    </source>
</evidence>
<dbReference type="InterPro" id="IPR011075">
    <property type="entry name" value="TetR_C"/>
</dbReference>
<dbReference type="Pfam" id="PF16859">
    <property type="entry name" value="TetR_C_11"/>
    <property type="match status" value="1"/>
</dbReference>
<dbReference type="GO" id="GO:0000976">
    <property type="term" value="F:transcription cis-regulatory region binding"/>
    <property type="evidence" value="ECO:0007669"/>
    <property type="project" value="TreeGrafter"/>
</dbReference>
<dbReference type="PANTHER" id="PTHR30055:SF148">
    <property type="entry name" value="TETR-FAMILY TRANSCRIPTIONAL REGULATOR"/>
    <property type="match status" value="1"/>
</dbReference>
<keyword evidence="3" id="KW-0804">Transcription</keyword>
<gene>
    <name evidence="7" type="ORF">B1813_01615</name>
</gene>
<dbReference type="PROSITE" id="PS50977">
    <property type="entry name" value="HTH_TETR_2"/>
    <property type="match status" value="1"/>
</dbReference>
<reference evidence="7 8" key="1">
    <citation type="submission" date="2017-02" db="EMBL/GenBank/DDBJ databases">
        <title>Draft genome of Saccharomonospora sp. 154.</title>
        <authorList>
            <person name="Alonso-Carmona G.S."/>
            <person name="De La Haba R."/>
            <person name="Vera-Gargallo B."/>
            <person name="Sandoval-Trujillo A.H."/>
            <person name="Ramirez-Duran N."/>
            <person name="Ventosa A."/>
        </authorList>
    </citation>
    <scope>NUCLEOTIDE SEQUENCE [LARGE SCALE GENOMIC DNA]</scope>
    <source>
        <strain evidence="7 8">LRS4.154</strain>
    </source>
</reference>
<feature type="region of interest" description="Disordered" evidence="5">
    <location>
        <begin position="1"/>
        <end position="21"/>
    </location>
</feature>
<dbReference type="InterPro" id="IPR050109">
    <property type="entry name" value="HTH-type_TetR-like_transc_reg"/>
</dbReference>
<dbReference type="Pfam" id="PF00440">
    <property type="entry name" value="TetR_N"/>
    <property type="match status" value="1"/>
</dbReference>
<keyword evidence="8" id="KW-1185">Reference proteome</keyword>
<evidence type="ECO:0000256" key="2">
    <source>
        <dbReference type="ARBA" id="ARBA00023125"/>
    </source>
</evidence>
<feature type="domain" description="HTH tetR-type" evidence="6">
    <location>
        <begin position="22"/>
        <end position="83"/>
    </location>
</feature>
<organism evidence="7 8">
    <name type="scientific">Saccharomonospora piscinae</name>
    <dbReference type="NCBI Taxonomy" id="687388"/>
    <lineage>
        <taxon>Bacteria</taxon>
        <taxon>Bacillati</taxon>
        <taxon>Actinomycetota</taxon>
        <taxon>Actinomycetes</taxon>
        <taxon>Pseudonocardiales</taxon>
        <taxon>Pseudonocardiaceae</taxon>
        <taxon>Saccharomonospora</taxon>
    </lineage>
</organism>
<dbReference type="SUPFAM" id="SSF46689">
    <property type="entry name" value="Homeodomain-like"/>
    <property type="match status" value="1"/>
</dbReference>
<evidence type="ECO:0000313" key="7">
    <source>
        <dbReference type="EMBL" id="OQO95147.1"/>
    </source>
</evidence>
<evidence type="ECO:0000256" key="4">
    <source>
        <dbReference type="PROSITE-ProRule" id="PRU00335"/>
    </source>
</evidence>
<evidence type="ECO:0000256" key="5">
    <source>
        <dbReference type="SAM" id="MobiDB-lite"/>
    </source>
</evidence>
<proteinExistence type="predicted"/>
<dbReference type="STRING" id="1962155.B1813_01615"/>
<accession>A0A1V9ADE8</accession>
<keyword evidence="2 4" id="KW-0238">DNA-binding</keyword>
<evidence type="ECO:0000259" key="6">
    <source>
        <dbReference type="PROSITE" id="PS50977"/>
    </source>
</evidence>
<comment type="caution">
    <text evidence="7">The sequence shown here is derived from an EMBL/GenBank/DDBJ whole genome shotgun (WGS) entry which is preliminary data.</text>
</comment>
<dbReference type="Gene3D" id="1.10.10.60">
    <property type="entry name" value="Homeodomain-like"/>
    <property type="match status" value="1"/>
</dbReference>
<dbReference type="Proteomes" id="UP000192591">
    <property type="component" value="Unassembled WGS sequence"/>
</dbReference>
<dbReference type="InterPro" id="IPR009057">
    <property type="entry name" value="Homeodomain-like_sf"/>
</dbReference>
<name>A0A1V9ADE8_SACPI</name>
<dbReference type="AlphaFoldDB" id="A0A1V9ADE8"/>
<dbReference type="Gene3D" id="1.10.357.10">
    <property type="entry name" value="Tetracycline Repressor, domain 2"/>
    <property type="match status" value="1"/>
</dbReference>
<dbReference type="PANTHER" id="PTHR30055">
    <property type="entry name" value="HTH-TYPE TRANSCRIPTIONAL REGULATOR RUTR"/>
    <property type="match status" value="1"/>
</dbReference>
<dbReference type="GO" id="GO:0003700">
    <property type="term" value="F:DNA-binding transcription factor activity"/>
    <property type="evidence" value="ECO:0007669"/>
    <property type="project" value="TreeGrafter"/>
</dbReference>
<dbReference type="EMBL" id="MWIH01000002">
    <property type="protein sequence ID" value="OQO95147.1"/>
    <property type="molecule type" value="Genomic_DNA"/>
</dbReference>